<feature type="chain" id="PRO_5013051157" evidence="1">
    <location>
        <begin position="26"/>
        <end position="188"/>
    </location>
</feature>
<dbReference type="EMBL" id="NFLB01000010">
    <property type="protein sequence ID" value="OUQ04612.1"/>
    <property type="molecule type" value="Genomic_DNA"/>
</dbReference>
<evidence type="ECO:0000313" key="2">
    <source>
        <dbReference type="EMBL" id="OUQ04612.1"/>
    </source>
</evidence>
<protein>
    <submittedName>
        <fullName evidence="2">Uncharacterized protein</fullName>
    </submittedName>
</protein>
<feature type="signal peptide" evidence="1">
    <location>
        <begin position="1"/>
        <end position="25"/>
    </location>
</feature>
<dbReference type="Proteomes" id="UP000196258">
    <property type="component" value="Unassembled WGS sequence"/>
</dbReference>
<keyword evidence="1" id="KW-0732">Signal</keyword>
<sequence>MKKISFLVLSLLCCIGIFTASPIMALESTYTREQVLEIAFNGNVPNNENLSLEDLEQYEVVYDSRYDPVENVVLNPKAIPSNYDYYRTYYTGVTCKGSGAASSSILDVNINFYINVFFKIDSNYKSSCIGYENPVITGLNNHYGATGYSNPKVVVTSWSSSKINFKGTCTLTAGMTFTMSGTSSITVP</sequence>
<proteinExistence type="predicted"/>
<comment type="caution">
    <text evidence="2">The sequence shown here is derived from an EMBL/GenBank/DDBJ whole genome shotgun (WGS) entry which is preliminary data.</text>
</comment>
<accession>A0A1Y4ELX1</accession>
<evidence type="ECO:0000313" key="3">
    <source>
        <dbReference type="Proteomes" id="UP000196258"/>
    </source>
</evidence>
<gene>
    <name evidence="2" type="ORF">B5E91_09495</name>
</gene>
<dbReference type="RefSeq" id="WP_087257114.1">
    <property type="nucleotide sequence ID" value="NZ_CAJKXS010000052.1"/>
</dbReference>
<organism evidence="2 3">
    <name type="scientific">Thomasclavelia spiroformis</name>
    <dbReference type="NCBI Taxonomy" id="29348"/>
    <lineage>
        <taxon>Bacteria</taxon>
        <taxon>Bacillati</taxon>
        <taxon>Bacillota</taxon>
        <taxon>Erysipelotrichia</taxon>
        <taxon>Erysipelotrichales</taxon>
        <taxon>Coprobacillaceae</taxon>
        <taxon>Thomasclavelia</taxon>
    </lineage>
</organism>
<dbReference type="AlphaFoldDB" id="A0A1Y4ELX1"/>
<evidence type="ECO:0000256" key="1">
    <source>
        <dbReference type="SAM" id="SignalP"/>
    </source>
</evidence>
<reference evidence="3" key="1">
    <citation type="submission" date="2017-04" db="EMBL/GenBank/DDBJ databases">
        <title>Function of individual gut microbiota members based on whole genome sequencing of pure cultures obtained from chicken caecum.</title>
        <authorList>
            <person name="Medvecky M."/>
            <person name="Cejkova D."/>
            <person name="Polansky O."/>
            <person name="Karasova D."/>
            <person name="Kubasova T."/>
            <person name="Cizek A."/>
            <person name="Rychlik I."/>
        </authorList>
    </citation>
    <scope>NUCLEOTIDE SEQUENCE [LARGE SCALE GENOMIC DNA]</scope>
    <source>
        <strain evidence="3">An149</strain>
    </source>
</reference>
<name>A0A1Y4ELX1_9FIRM</name>